<keyword evidence="2" id="KW-0472">Membrane</keyword>
<feature type="region of interest" description="Disordered" evidence="1">
    <location>
        <begin position="78"/>
        <end position="113"/>
    </location>
</feature>
<dbReference type="RefSeq" id="WP_005465504.1">
    <property type="nucleotide sequence ID" value="NZ_CM001484.1"/>
</dbReference>
<reference evidence="3 4" key="1">
    <citation type="submission" date="2011-09" db="EMBL/GenBank/DDBJ databases">
        <authorList>
            <consortium name="US DOE Joint Genome Institute (JGI-PGF)"/>
            <person name="Lucas S."/>
            <person name="Han J."/>
            <person name="Lapidus A."/>
            <person name="Cheng J.-F."/>
            <person name="Goodwin L."/>
            <person name="Pitluck S."/>
            <person name="Peters L."/>
            <person name="Land M.L."/>
            <person name="Hauser L."/>
            <person name="Brambilla E."/>
            <person name="Klenk H.-P."/>
            <person name="Woyke T.J."/>
        </authorList>
    </citation>
    <scope>NUCLEOTIDE SEQUENCE [LARGE SCALE GENOMIC DNA]</scope>
    <source>
        <strain evidence="3 4">K62</strain>
    </source>
</reference>
<accession>I1D4C6</accession>
<dbReference type="OrthoDB" id="3557364at2"/>
<reference evidence="4" key="2">
    <citation type="submission" date="2012-01" db="EMBL/GenBank/DDBJ databases">
        <title>Noncontiguous Finished sequence of chromosome of Saccharomonospora glauca K62.</title>
        <authorList>
            <consortium name="US DOE Joint Genome Institute"/>
            <person name="Lucas S."/>
            <person name="Han J."/>
            <person name="Lapidus A."/>
            <person name="Cheng J.-F."/>
            <person name="Goodwin L."/>
            <person name="Pitluck S."/>
            <person name="Peters L."/>
            <person name="Mikhailova N."/>
            <person name="Held B."/>
            <person name="Detter J.C."/>
            <person name="Han C."/>
            <person name="Tapia R."/>
            <person name="Land M."/>
            <person name="Hauser L."/>
            <person name="Kyrpides N."/>
            <person name="Ivanova N."/>
            <person name="Pagani I."/>
            <person name="Brambilla E.-M."/>
            <person name="Klenk H.-P."/>
            <person name="Woyke T."/>
        </authorList>
    </citation>
    <scope>NUCLEOTIDE SEQUENCE [LARGE SCALE GENOMIC DNA]</scope>
    <source>
        <strain evidence="4">K62</strain>
    </source>
</reference>
<keyword evidence="4" id="KW-1185">Reference proteome</keyword>
<dbReference type="Proteomes" id="UP000005087">
    <property type="component" value="Chromosome"/>
</dbReference>
<evidence type="ECO:0000313" key="3">
    <source>
        <dbReference type="EMBL" id="EIE99800.1"/>
    </source>
</evidence>
<organism evidence="3 4">
    <name type="scientific">Saccharomonospora glauca K62</name>
    <dbReference type="NCBI Taxonomy" id="928724"/>
    <lineage>
        <taxon>Bacteria</taxon>
        <taxon>Bacillati</taxon>
        <taxon>Actinomycetota</taxon>
        <taxon>Actinomycetes</taxon>
        <taxon>Pseudonocardiales</taxon>
        <taxon>Pseudonocardiaceae</taxon>
        <taxon>Saccharomonospora</taxon>
    </lineage>
</organism>
<dbReference type="AlphaFoldDB" id="I1D4C6"/>
<evidence type="ECO:0000256" key="2">
    <source>
        <dbReference type="SAM" id="Phobius"/>
    </source>
</evidence>
<dbReference type="HOGENOM" id="CLU_2083171_0_0_11"/>
<evidence type="ECO:0000256" key="1">
    <source>
        <dbReference type="SAM" id="MobiDB-lite"/>
    </source>
</evidence>
<keyword evidence="2" id="KW-0812">Transmembrane</keyword>
<dbReference type="EMBL" id="CM001484">
    <property type="protein sequence ID" value="EIE99800.1"/>
    <property type="molecule type" value="Genomic_DNA"/>
</dbReference>
<gene>
    <name evidence="3" type="ORF">SacglDRAFT_02918</name>
</gene>
<sequence length="113" mass="12399">MSEMTRPEPASAELAERARPGYRSLADDIASEVGYWAPETLTAAGLGFGGLLLWHPAALPIAGLLLAARIAAAKRAYRRQRQDSDARWQKQRAELAARRATHDRSATEREESA</sequence>
<keyword evidence="2" id="KW-1133">Transmembrane helix</keyword>
<feature type="transmembrane region" description="Helical" evidence="2">
    <location>
        <begin position="51"/>
        <end position="72"/>
    </location>
</feature>
<name>I1D4C6_9PSEU</name>
<proteinExistence type="predicted"/>
<feature type="compositionally biased region" description="Basic and acidic residues" evidence="1">
    <location>
        <begin position="80"/>
        <end position="113"/>
    </location>
</feature>
<evidence type="ECO:0000313" key="4">
    <source>
        <dbReference type="Proteomes" id="UP000005087"/>
    </source>
</evidence>
<dbReference type="STRING" id="928724.SacglDRAFT_02918"/>
<protein>
    <submittedName>
        <fullName evidence="3">Uncharacterized protein</fullName>
    </submittedName>
</protein>